<feature type="domain" description="Carrier" evidence="1">
    <location>
        <begin position="1"/>
        <end position="77"/>
    </location>
</feature>
<gene>
    <name evidence="2" type="ORF">A5779_29605</name>
</gene>
<protein>
    <submittedName>
        <fullName evidence="2">Acyl carrier protein</fullName>
    </submittedName>
</protein>
<dbReference type="PROSITE" id="PS50075">
    <property type="entry name" value="CARRIER"/>
    <property type="match status" value="1"/>
</dbReference>
<accession>A0A1A0W020</accession>
<proteinExistence type="predicted"/>
<reference evidence="3" key="1">
    <citation type="submission" date="2016-06" db="EMBL/GenBank/DDBJ databases">
        <authorList>
            <person name="Sutton G."/>
            <person name="Brinkac L."/>
            <person name="Sanka R."/>
            <person name="Adams M."/>
            <person name="Lau E."/>
            <person name="Mehaffy C."/>
            <person name="Tameris M."/>
            <person name="Hatherill M."/>
            <person name="Hanekom W."/>
            <person name="Mahomed H."/>
            <person name="Mcshane H."/>
        </authorList>
    </citation>
    <scope>NUCLEOTIDE SEQUENCE [LARGE SCALE GENOMIC DNA]</scope>
    <source>
        <strain evidence="3">852002-10433_SCH5171157</strain>
    </source>
</reference>
<dbReference type="Gene3D" id="1.10.1200.10">
    <property type="entry name" value="ACP-like"/>
    <property type="match status" value="1"/>
</dbReference>
<dbReference type="InterPro" id="IPR009081">
    <property type="entry name" value="PP-bd_ACP"/>
</dbReference>
<organism evidence="2 3">
    <name type="scientific">Mycolicibacterium peregrinum</name>
    <name type="common">Mycobacterium peregrinum</name>
    <dbReference type="NCBI Taxonomy" id="43304"/>
    <lineage>
        <taxon>Bacteria</taxon>
        <taxon>Bacillati</taxon>
        <taxon>Actinomycetota</taxon>
        <taxon>Actinomycetes</taxon>
        <taxon>Mycobacteriales</taxon>
        <taxon>Mycobacteriaceae</taxon>
        <taxon>Mycolicibacterium</taxon>
    </lineage>
</organism>
<evidence type="ECO:0000313" key="3">
    <source>
        <dbReference type="Proteomes" id="UP000094008"/>
    </source>
</evidence>
<dbReference type="Proteomes" id="UP000094008">
    <property type="component" value="Unassembled WGS sequence"/>
</dbReference>
<dbReference type="EMBL" id="LZSY01000110">
    <property type="protein sequence ID" value="OBB88812.1"/>
    <property type="molecule type" value="Genomic_DNA"/>
</dbReference>
<dbReference type="InterPro" id="IPR036736">
    <property type="entry name" value="ACP-like_sf"/>
</dbReference>
<dbReference type="RefSeq" id="WP_064883849.1">
    <property type="nucleotide sequence ID" value="NZ_LZIB01000023.1"/>
</dbReference>
<comment type="caution">
    <text evidence="2">The sequence shown here is derived from an EMBL/GenBank/DDBJ whole genome shotgun (WGS) entry which is preliminary data.</text>
</comment>
<dbReference type="SUPFAM" id="SSF47336">
    <property type="entry name" value="ACP-like"/>
    <property type="match status" value="1"/>
</dbReference>
<dbReference type="OrthoDB" id="4566978at2"/>
<evidence type="ECO:0000259" key="1">
    <source>
        <dbReference type="PROSITE" id="PS50075"/>
    </source>
</evidence>
<dbReference type="AlphaFoldDB" id="A0A1A0W020"/>
<dbReference type="Pfam" id="PF00550">
    <property type="entry name" value="PP-binding"/>
    <property type="match status" value="1"/>
</dbReference>
<sequence length="94" mass="10135">MSEVREFLIEFITDELELPAEDVNDFSELVGDLGFDSLSFALGVSEIKNRFGVVLDKDDVFECKTVGALVELVENRRLAGSGAMSAAGNPPGQP</sequence>
<name>A0A1A0W020_MYCPR</name>
<evidence type="ECO:0000313" key="2">
    <source>
        <dbReference type="EMBL" id="OBB88812.1"/>
    </source>
</evidence>